<keyword evidence="5 7" id="KW-1133">Transmembrane helix</keyword>
<evidence type="ECO:0000313" key="9">
    <source>
        <dbReference type="EMBL" id="PYI39985.1"/>
    </source>
</evidence>
<evidence type="ECO:0000256" key="2">
    <source>
        <dbReference type="ARBA" id="ARBA00022475"/>
    </source>
</evidence>
<dbReference type="GO" id="GO:0016787">
    <property type="term" value="F:hydrolase activity"/>
    <property type="evidence" value="ECO:0007669"/>
    <property type="project" value="UniProtKB-KW"/>
</dbReference>
<dbReference type="InterPro" id="IPR036938">
    <property type="entry name" value="PAP2/HPO_sf"/>
</dbReference>
<evidence type="ECO:0000259" key="8">
    <source>
        <dbReference type="SMART" id="SM00014"/>
    </source>
</evidence>
<evidence type="ECO:0000313" key="10">
    <source>
        <dbReference type="Proteomes" id="UP000247980"/>
    </source>
</evidence>
<dbReference type="InterPro" id="IPR000326">
    <property type="entry name" value="PAP2/HPO"/>
</dbReference>
<dbReference type="AlphaFoldDB" id="A0A2V5IU10"/>
<dbReference type="EMBL" id="QJVC01000001">
    <property type="protein sequence ID" value="PYI39985.1"/>
    <property type="molecule type" value="Genomic_DNA"/>
</dbReference>
<comment type="caution">
    <text evidence="9">The sequence shown here is derived from an EMBL/GenBank/DDBJ whole genome shotgun (WGS) entry which is preliminary data.</text>
</comment>
<dbReference type="PANTHER" id="PTHR14969:SF62">
    <property type="entry name" value="DECAPRENYLPHOSPHORYL-5-PHOSPHORIBOSE PHOSPHATASE RV3807C-RELATED"/>
    <property type="match status" value="1"/>
</dbReference>
<evidence type="ECO:0000256" key="3">
    <source>
        <dbReference type="ARBA" id="ARBA00022692"/>
    </source>
</evidence>
<feature type="domain" description="Phosphatidic acid phosphatase type 2/haloperoxidase" evidence="8">
    <location>
        <begin position="100"/>
        <end position="204"/>
    </location>
</feature>
<keyword evidence="3 7" id="KW-0812">Transmembrane</keyword>
<feature type="transmembrane region" description="Helical" evidence="7">
    <location>
        <begin position="65"/>
        <end position="93"/>
    </location>
</feature>
<comment type="subcellular location">
    <subcellularLocation>
        <location evidence="1">Cell membrane</location>
        <topology evidence="1">Multi-pass membrane protein</topology>
    </subcellularLocation>
</comment>
<proteinExistence type="predicted"/>
<dbReference type="OrthoDB" id="5289372at2"/>
<dbReference type="Proteomes" id="UP000247980">
    <property type="component" value="Unassembled WGS sequence"/>
</dbReference>
<keyword evidence="6 7" id="KW-0472">Membrane</keyword>
<protein>
    <submittedName>
        <fullName evidence="9">Phosphatidic acid phosphatase</fullName>
    </submittedName>
</protein>
<dbReference type="CDD" id="cd03392">
    <property type="entry name" value="PAP2_like_2"/>
    <property type="match status" value="1"/>
</dbReference>
<dbReference type="Gene3D" id="1.20.144.10">
    <property type="entry name" value="Phosphatidic acid phosphatase type 2/haloperoxidase"/>
    <property type="match status" value="2"/>
</dbReference>
<feature type="transmembrane region" description="Helical" evidence="7">
    <location>
        <begin position="185"/>
        <end position="207"/>
    </location>
</feature>
<organism evidence="9 10">
    <name type="scientific">Arthrobacter psychrolactophilus</name>
    <dbReference type="NCBI Taxonomy" id="92442"/>
    <lineage>
        <taxon>Bacteria</taxon>
        <taxon>Bacillati</taxon>
        <taxon>Actinomycetota</taxon>
        <taxon>Actinomycetes</taxon>
        <taxon>Micrococcales</taxon>
        <taxon>Micrococcaceae</taxon>
        <taxon>Arthrobacter</taxon>
    </lineage>
</organism>
<dbReference type="SUPFAM" id="SSF48317">
    <property type="entry name" value="Acid phosphatase/Vanadium-dependent haloperoxidase"/>
    <property type="match status" value="1"/>
</dbReference>
<evidence type="ECO:0000256" key="5">
    <source>
        <dbReference type="ARBA" id="ARBA00022989"/>
    </source>
</evidence>
<dbReference type="RefSeq" id="WP_110483312.1">
    <property type="nucleotide sequence ID" value="NZ_QJVC01000001.1"/>
</dbReference>
<accession>A0A2V5IU10</accession>
<evidence type="ECO:0000256" key="1">
    <source>
        <dbReference type="ARBA" id="ARBA00004651"/>
    </source>
</evidence>
<dbReference type="Pfam" id="PF01569">
    <property type="entry name" value="PAP2"/>
    <property type="match status" value="1"/>
</dbReference>
<dbReference type="PANTHER" id="PTHR14969">
    <property type="entry name" value="SPHINGOSINE-1-PHOSPHATE PHOSPHOHYDROLASE"/>
    <property type="match status" value="1"/>
</dbReference>
<keyword evidence="4" id="KW-0378">Hydrolase</keyword>
<feature type="transmembrane region" description="Helical" evidence="7">
    <location>
        <begin position="142"/>
        <end position="173"/>
    </location>
</feature>
<sequence>MPSRYSRVPALHPLATSRVRLLWLALPALALVVPGAVTVWASANQPFFQTVDDAWYHFMVASRLPWLTTANVVLDFVGNTGMVIYASLLFLVLLRRHHRLAFFVAGANLGALALTHLIKFLVARPRPVDRLVDVDSGSYPSGHVSATVAAMVTTAIVIGRLWIWISGAILSVAMMYSRTYLGAHWISDTVAGALLGAGLTLLLWATVKDKCQLRNTPRLDLHPSYSEAYSGQVIATPPPSGASDVAPY</sequence>
<name>A0A2V5IU10_9MICC</name>
<evidence type="ECO:0000256" key="4">
    <source>
        <dbReference type="ARBA" id="ARBA00022801"/>
    </source>
</evidence>
<gene>
    <name evidence="9" type="ORF">CVS30_00115</name>
</gene>
<keyword evidence="10" id="KW-1185">Reference proteome</keyword>
<evidence type="ECO:0000256" key="6">
    <source>
        <dbReference type="ARBA" id="ARBA00023136"/>
    </source>
</evidence>
<keyword evidence="2" id="KW-1003">Cell membrane</keyword>
<evidence type="ECO:0000256" key="7">
    <source>
        <dbReference type="SAM" id="Phobius"/>
    </source>
</evidence>
<reference evidence="9 10" key="1">
    <citation type="submission" date="2018-05" db="EMBL/GenBank/DDBJ databases">
        <title>Genetic diversity of glacier-inhabiting Cryobacterium bacteria in China and description of Cryobacterium mengkeensis sp. nov. and Arthrobacter glacialis sp. nov.</title>
        <authorList>
            <person name="Liu Q."/>
            <person name="Xin Y.-H."/>
        </authorList>
    </citation>
    <scope>NUCLEOTIDE SEQUENCE [LARGE SCALE GENOMIC DNA]</scope>
    <source>
        <strain evidence="9 10">B7</strain>
    </source>
</reference>
<feature type="transmembrane region" description="Helical" evidence="7">
    <location>
        <begin position="100"/>
        <end position="122"/>
    </location>
</feature>
<dbReference type="SMART" id="SM00014">
    <property type="entry name" value="acidPPc"/>
    <property type="match status" value="1"/>
</dbReference>
<dbReference type="GO" id="GO:0005886">
    <property type="term" value="C:plasma membrane"/>
    <property type="evidence" value="ECO:0007669"/>
    <property type="project" value="UniProtKB-SubCell"/>
</dbReference>